<keyword evidence="2 6" id="KW-0963">Cytoplasm</keyword>
<dbReference type="Pfam" id="PF01709">
    <property type="entry name" value="Transcrip_reg"/>
    <property type="match status" value="1"/>
</dbReference>
<comment type="subcellular location">
    <subcellularLocation>
        <location evidence="6">Cytoplasm</location>
    </subcellularLocation>
</comment>
<evidence type="ECO:0000313" key="10">
    <source>
        <dbReference type="Proteomes" id="UP000317691"/>
    </source>
</evidence>
<dbReference type="FunFam" id="1.10.10.200:FF:000002">
    <property type="entry name" value="Probable transcriptional regulatory protein CLM62_37755"/>
    <property type="match status" value="1"/>
</dbReference>
<dbReference type="InterPro" id="IPR026564">
    <property type="entry name" value="Transcrip_reg_TACO1-like_dom3"/>
</dbReference>
<dbReference type="Proteomes" id="UP000317691">
    <property type="component" value="Unassembled WGS sequence"/>
</dbReference>
<dbReference type="InterPro" id="IPR029072">
    <property type="entry name" value="YebC-like"/>
</dbReference>
<dbReference type="GO" id="GO:0006355">
    <property type="term" value="P:regulation of DNA-templated transcription"/>
    <property type="evidence" value="ECO:0007669"/>
    <property type="project" value="UniProtKB-UniRule"/>
</dbReference>
<dbReference type="NCBIfam" id="TIGR01033">
    <property type="entry name" value="YebC/PmpR family DNA-binding transcriptional regulator"/>
    <property type="match status" value="1"/>
</dbReference>
<dbReference type="AlphaFoldDB" id="A0A538TI78"/>
<dbReference type="HAMAP" id="MF_00693">
    <property type="entry name" value="Transcrip_reg_TACO1"/>
    <property type="match status" value="1"/>
</dbReference>
<dbReference type="NCBIfam" id="NF001030">
    <property type="entry name" value="PRK00110.1"/>
    <property type="match status" value="1"/>
</dbReference>
<comment type="similarity">
    <text evidence="1 6">Belongs to the TACO1 family.</text>
</comment>
<dbReference type="SUPFAM" id="SSF75625">
    <property type="entry name" value="YebC-like"/>
    <property type="match status" value="1"/>
</dbReference>
<organism evidence="9 10">
    <name type="scientific">Eiseniibacteriota bacterium</name>
    <dbReference type="NCBI Taxonomy" id="2212470"/>
    <lineage>
        <taxon>Bacteria</taxon>
        <taxon>Candidatus Eiseniibacteriota</taxon>
    </lineage>
</organism>
<evidence type="ECO:0000256" key="1">
    <source>
        <dbReference type="ARBA" id="ARBA00008724"/>
    </source>
</evidence>
<dbReference type="Gene3D" id="3.30.70.980">
    <property type="match status" value="2"/>
</dbReference>
<evidence type="ECO:0000259" key="7">
    <source>
        <dbReference type="Pfam" id="PF01709"/>
    </source>
</evidence>
<gene>
    <name evidence="9" type="ORF">E6K79_10490</name>
</gene>
<keyword evidence="5 6" id="KW-0804">Transcription</keyword>
<evidence type="ECO:0000256" key="5">
    <source>
        <dbReference type="ARBA" id="ARBA00023163"/>
    </source>
</evidence>
<accession>A0A538TI78</accession>
<evidence type="ECO:0000256" key="4">
    <source>
        <dbReference type="ARBA" id="ARBA00023125"/>
    </source>
</evidence>
<dbReference type="Pfam" id="PF20772">
    <property type="entry name" value="TACO1_YebC_N"/>
    <property type="match status" value="1"/>
</dbReference>
<evidence type="ECO:0000313" key="9">
    <source>
        <dbReference type="EMBL" id="TMQ63320.1"/>
    </source>
</evidence>
<dbReference type="GO" id="GO:0003677">
    <property type="term" value="F:DNA binding"/>
    <property type="evidence" value="ECO:0007669"/>
    <property type="project" value="UniProtKB-UniRule"/>
</dbReference>
<evidence type="ECO:0000259" key="8">
    <source>
        <dbReference type="Pfam" id="PF20772"/>
    </source>
</evidence>
<protein>
    <recommendedName>
        <fullName evidence="6">Probable transcriptional regulatory protein E6K79_10490</fullName>
    </recommendedName>
</protein>
<dbReference type="InterPro" id="IPR017856">
    <property type="entry name" value="Integrase-like_N"/>
</dbReference>
<proteinExistence type="inferred from homology"/>
<dbReference type="NCBIfam" id="NF009044">
    <property type="entry name" value="PRK12378.1"/>
    <property type="match status" value="1"/>
</dbReference>
<dbReference type="InterPro" id="IPR049083">
    <property type="entry name" value="TACO1_YebC_N"/>
</dbReference>
<sequence>MSGHSKWATIKRKKGALDAKRGKVFTKWIKEITVAARNGGGDPAGNPRLRTAILGAKGVNMPADNIERAIKKGTGELEGVNYEEVAYEGYGPGGIAILIESLTDNRNRTTGEIRHILTKSGGRMADAGAVHWMFHAKGVLSVPRGVVDEETLLGIVLDAGAEDVDTDDPESYEITTPPQQLEAVKAALAAKGITPLTAELAKVPQSFISLSDKDAEQALKLMEVLEDHDDVQRVSSNLDITAEILAKIQQ</sequence>
<dbReference type="InterPro" id="IPR002876">
    <property type="entry name" value="Transcrip_reg_TACO1-like"/>
</dbReference>
<keyword evidence="3 6" id="KW-0805">Transcription regulation</keyword>
<reference evidence="9 10" key="1">
    <citation type="journal article" date="2019" name="Nat. Microbiol.">
        <title>Mediterranean grassland soil C-N compound turnover is dependent on rainfall and depth, and is mediated by genomically divergent microorganisms.</title>
        <authorList>
            <person name="Diamond S."/>
            <person name="Andeer P.F."/>
            <person name="Li Z."/>
            <person name="Crits-Christoph A."/>
            <person name="Burstein D."/>
            <person name="Anantharaman K."/>
            <person name="Lane K.R."/>
            <person name="Thomas B.C."/>
            <person name="Pan C."/>
            <person name="Northen T.R."/>
            <person name="Banfield J.F."/>
        </authorList>
    </citation>
    <scope>NUCLEOTIDE SEQUENCE [LARGE SCALE GENOMIC DNA]</scope>
    <source>
        <strain evidence="9">WS_9</strain>
    </source>
</reference>
<dbReference type="PANTHER" id="PTHR12532">
    <property type="entry name" value="TRANSLATIONAL ACTIVATOR OF CYTOCHROME C OXIDASE 1"/>
    <property type="match status" value="1"/>
</dbReference>
<feature type="domain" description="TACO1/YebC-like second and third" evidence="7">
    <location>
        <begin position="82"/>
        <end position="238"/>
    </location>
</feature>
<evidence type="ECO:0000256" key="3">
    <source>
        <dbReference type="ARBA" id="ARBA00023015"/>
    </source>
</evidence>
<feature type="domain" description="TACO1/YebC-like N-terminal" evidence="8">
    <location>
        <begin position="5"/>
        <end position="76"/>
    </location>
</feature>
<dbReference type="InterPro" id="IPR048300">
    <property type="entry name" value="TACO1_YebC-like_2nd/3rd_dom"/>
</dbReference>
<dbReference type="GO" id="GO:0005829">
    <property type="term" value="C:cytosol"/>
    <property type="evidence" value="ECO:0007669"/>
    <property type="project" value="TreeGrafter"/>
</dbReference>
<dbReference type="PANTHER" id="PTHR12532:SF6">
    <property type="entry name" value="TRANSCRIPTIONAL REGULATORY PROTEIN YEBC-RELATED"/>
    <property type="match status" value="1"/>
</dbReference>
<keyword evidence="4 6" id="KW-0238">DNA-binding</keyword>
<dbReference type="EMBL" id="VBOZ01000032">
    <property type="protein sequence ID" value="TMQ63320.1"/>
    <property type="molecule type" value="Genomic_DNA"/>
</dbReference>
<evidence type="ECO:0000256" key="2">
    <source>
        <dbReference type="ARBA" id="ARBA00022490"/>
    </source>
</evidence>
<evidence type="ECO:0000256" key="6">
    <source>
        <dbReference type="HAMAP-Rule" id="MF_00693"/>
    </source>
</evidence>
<comment type="caution">
    <text evidence="9">The sequence shown here is derived from an EMBL/GenBank/DDBJ whole genome shotgun (WGS) entry which is preliminary data.</text>
</comment>
<name>A0A538TI78_UNCEI</name>
<dbReference type="Gene3D" id="1.10.10.200">
    <property type="match status" value="1"/>
</dbReference>